<keyword evidence="6" id="KW-0732">Signal</keyword>
<evidence type="ECO:0000256" key="6">
    <source>
        <dbReference type="SAM" id="SignalP"/>
    </source>
</evidence>
<dbReference type="Pfam" id="PF05193">
    <property type="entry name" value="Peptidase_M16_C"/>
    <property type="match status" value="2"/>
</dbReference>
<feature type="domain" description="Peptidase M16 N-terminal" evidence="7">
    <location>
        <begin position="61"/>
        <end position="167"/>
    </location>
</feature>
<accession>A0A4R0MMF1</accession>
<dbReference type="AlphaFoldDB" id="A0A4R0MMF1"/>
<evidence type="ECO:0000259" key="7">
    <source>
        <dbReference type="Pfam" id="PF00675"/>
    </source>
</evidence>
<gene>
    <name evidence="9" type="ORF">EZ444_22375</name>
</gene>
<feature type="signal peptide" evidence="6">
    <location>
        <begin position="1"/>
        <end position="19"/>
    </location>
</feature>
<reference evidence="9 10" key="1">
    <citation type="submission" date="2019-02" db="EMBL/GenBank/DDBJ databases">
        <title>Pedobacter sp. RP-3-8 sp. nov., isolated from Arctic soil.</title>
        <authorList>
            <person name="Dahal R.H."/>
        </authorList>
    </citation>
    <scope>NUCLEOTIDE SEQUENCE [LARGE SCALE GENOMIC DNA]</scope>
    <source>
        <strain evidence="9 10">RP-3-8</strain>
    </source>
</reference>
<evidence type="ECO:0000313" key="9">
    <source>
        <dbReference type="EMBL" id="TCC87880.1"/>
    </source>
</evidence>
<dbReference type="InterPro" id="IPR011249">
    <property type="entry name" value="Metalloenz_LuxS/M16"/>
</dbReference>
<dbReference type="SUPFAM" id="SSF63411">
    <property type="entry name" value="LuxS/MPP-like metallohydrolase"/>
    <property type="match status" value="4"/>
</dbReference>
<keyword evidence="3" id="KW-0378">Hydrolase</keyword>
<dbReference type="Gene3D" id="3.30.830.10">
    <property type="entry name" value="Metalloenzyme, LuxS/M16 peptidase-like"/>
    <property type="match status" value="4"/>
</dbReference>
<organism evidence="9 10">
    <name type="scientific">Pedobacter hiemivivus</name>
    <dbReference type="NCBI Taxonomy" id="2530454"/>
    <lineage>
        <taxon>Bacteria</taxon>
        <taxon>Pseudomonadati</taxon>
        <taxon>Bacteroidota</taxon>
        <taxon>Sphingobacteriia</taxon>
        <taxon>Sphingobacteriales</taxon>
        <taxon>Sphingobacteriaceae</taxon>
        <taxon>Pedobacter</taxon>
    </lineage>
</organism>
<evidence type="ECO:0000259" key="8">
    <source>
        <dbReference type="Pfam" id="PF05193"/>
    </source>
</evidence>
<comment type="caution">
    <text evidence="9">The sequence shown here is derived from an EMBL/GenBank/DDBJ whole genome shotgun (WGS) entry which is preliminary data.</text>
</comment>
<dbReference type="Proteomes" id="UP000291117">
    <property type="component" value="Unassembled WGS sequence"/>
</dbReference>
<feature type="domain" description="Peptidase M16 C-terminal" evidence="8">
    <location>
        <begin position="692"/>
        <end position="867"/>
    </location>
</feature>
<dbReference type="InterPro" id="IPR007863">
    <property type="entry name" value="Peptidase_M16_C"/>
</dbReference>
<keyword evidence="10" id="KW-1185">Reference proteome</keyword>
<dbReference type="GO" id="GO:0008237">
    <property type="term" value="F:metallopeptidase activity"/>
    <property type="evidence" value="ECO:0007669"/>
    <property type="project" value="UniProtKB-KW"/>
</dbReference>
<dbReference type="InterPro" id="IPR050626">
    <property type="entry name" value="Peptidase_M16"/>
</dbReference>
<feature type="chain" id="PRO_5020526484" evidence="6">
    <location>
        <begin position="20"/>
        <end position="936"/>
    </location>
</feature>
<evidence type="ECO:0000256" key="3">
    <source>
        <dbReference type="ARBA" id="ARBA00022801"/>
    </source>
</evidence>
<keyword evidence="4" id="KW-0862">Zinc</keyword>
<evidence type="ECO:0000256" key="1">
    <source>
        <dbReference type="ARBA" id="ARBA00007261"/>
    </source>
</evidence>
<dbReference type="Pfam" id="PF00675">
    <property type="entry name" value="Peptidase_M16"/>
    <property type="match status" value="1"/>
</dbReference>
<evidence type="ECO:0000256" key="5">
    <source>
        <dbReference type="ARBA" id="ARBA00023049"/>
    </source>
</evidence>
<keyword evidence="5" id="KW-0482">Metalloprotease</keyword>
<evidence type="ECO:0000256" key="2">
    <source>
        <dbReference type="ARBA" id="ARBA00022670"/>
    </source>
</evidence>
<protein>
    <submittedName>
        <fullName evidence="9">Insulinase family protein</fullName>
    </submittedName>
</protein>
<comment type="similarity">
    <text evidence="1">Belongs to the peptidase M16 family.</text>
</comment>
<evidence type="ECO:0000256" key="4">
    <source>
        <dbReference type="ARBA" id="ARBA00022833"/>
    </source>
</evidence>
<dbReference type="InterPro" id="IPR011765">
    <property type="entry name" value="Pept_M16_N"/>
</dbReference>
<keyword evidence="2" id="KW-0645">Protease</keyword>
<dbReference type="OrthoDB" id="9811314at2"/>
<dbReference type="PANTHER" id="PTHR43690">
    <property type="entry name" value="NARDILYSIN"/>
    <property type="match status" value="1"/>
</dbReference>
<dbReference type="GO" id="GO:0046872">
    <property type="term" value="F:metal ion binding"/>
    <property type="evidence" value="ECO:0007669"/>
    <property type="project" value="InterPro"/>
</dbReference>
<evidence type="ECO:0000313" key="10">
    <source>
        <dbReference type="Proteomes" id="UP000291117"/>
    </source>
</evidence>
<proteinExistence type="inferred from homology"/>
<name>A0A4R0MMF1_9SPHI</name>
<dbReference type="GO" id="GO:0006508">
    <property type="term" value="P:proteolysis"/>
    <property type="evidence" value="ECO:0007669"/>
    <property type="project" value="UniProtKB-KW"/>
</dbReference>
<dbReference type="EMBL" id="SJSM01000022">
    <property type="protein sequence ID" value="TCC87880.1"/>
    <property type="molecule type" value="Genomic_DNA"/>
</dbReference>
<sequence length="936" mass="105485">MKSILALLLITMSGLGTYAQIKPDAALPTDPKLRVGKLPNGLTYYIRHNNFPKGLADFQIFHAVGAMQEEDNQNGLAHFLEHQAFKGLAHFPGKSMTNYMEKIGVKFGENLNAATTTDYTRYMINQVPISRQGIIDTCLLVLSDWSGSITANKEAVDSERGVIKEEWRMRGGVDYRINQGLSPYFFKGSKYAIRNVIGDMKIIESFKQQELLDFYHKWYRPDLQAVAIVGDFDVDAMEAAVKKLFSKLPKAVNPTAKTAYPLPDNKELIYGTYSDKEASSSSISLMVKHPQQKWADRQKPSTYTLGYQYAIITSMMNSRWEELSHKKDFAIKGLQYGFGSFVADKDVFSVSADVKPGVANIMPAFDMMLSETERFKRYGFTKGELDLVKANFKRRLERSYLERDKKPNNNFIESYMNNFLENTPMISAEVSYKLFTQVLDNFTLAQANAMLKGLFTAQNVIATVVTSTEDAAGIPSRELVVKKLAGMSALPVEIYKDKALVKLEPKTAPKPGKVISEQKVDFGATLWTLANGAKVYLLPTPHKKDELMMTAYSKGGHSVMNDKDYFSARLLTSAMLTSGVGNLSSTELSNALAGKIVYVTPFLSELSESIDCSTTPSDAETMLKLVYMYFTEPRFDEAAFKMDMKKTKENLVSRKKNPFSALQDSVTYIRSNHHYRSSNLILDANDIDKVDFSKMKDIHKQAFGNPADFVFVFTGAIDLVKVKPMIEEYVGGLSATHRKDEWRDVGKRSPKGPVSIEIKQKMETPKSTTFIEYTREAPYSFRRAITMQLLQGIIDIRFNKLLRDERSGVYSTMSEASIVQDPLSKLQLIVSFETDPKLMDELTKVVHQELKRLSVEGVDAADLAKGREFMNKSRIQRATNNGYWHHILYTYATKNGVNNDKDAEKVLNEIDAKEVKAILTEILEPNNVVTVTMRPE</sequence>
<dbReference type="PANTHER" id="PTHR43690:SF34">
    <property type="entry name" value="ZINC PROTEASE PQQL-LIKE"/>
    <property type="match status" value="1"/>
</dbReference>
<feature type="domain" description="Peptidase M16 C-terminal" evidence="8">
    <location>
        <begin position="206"/>
        <end position="391"/>
    </location>
</feature>
<dbReference type="RefSeq" id="WP_131611539.1">
    <property type="nucleotide sequence ID" value="NZ_SJSM01000022.1"/>
</dbReference>